<keyword evidence="8 11" id="KW-0028">Amino-acid biosynthesis</keyword>
<dbReference type="GO" id="GO:0004636">
    <property type="term" value="F:phosphoribosyl-ATP diphosphatase activity"/>
    <property type="evidence" value="ECO:0007669"/>
    <property type="project" value="UniProtKB-EC"/>
</dbReference>
<dbReference type="Pfam" id="PF01502">
    <property type="entry name" value="PRA-CH"/>
    <property type="match status" value="1"/>
</dbReference>
<dbReference type="InterPro" id="IPR026660">
    <property type="entry name" value="PRA-CH"/>
</dbReference>
<evidence type="ECO:0000256" key="3">
    <source>
        <dbReference type="ARBA" id="ARBA00005169"/>
    </source>
</evidence>
<comment type="similarity">
    <text evidence="5">In the C-terminal section; belongs to the PRA-PH family.</text>
</comment>
<comment type="cofactor">
    <cofactor evidence="11">
        <name>Zn(2+)</name>
        <dbReference type="ChEBI" id="CHEBI:29105"/>
    </cofactor>
    <text evidence="11">Binds 1 zinc ion per subunit.</text>
</comment>
<gene>
    <name evidence="11" type="primary">hisI</name>
    <name evidence="13" type="ORF">CBF36_06725</name>
</gene>
<keyword evidence="11" id="KW-0479">Metal-binding</keyword>
<dbReference type="SUPFAM" id="SSF141734">
    <property type="entry name" value="HisI-like"/>
    <property type="match status" value="1"/>
</dbReference>
<evidence type="ECO:0000256" key="10">
    <source>
        <dbReference type="ARBA" id="ARBA00023102"/>
    </source>
</evidence>
<feature type="binding site" evidence="11">
    <location>
        <position position="80"/>
    </location>
    <ligand>
        <name>Mg(2+)</name>
        <dbReference type="ChEBI" id="CHEBI:18420"/>
    </ligand>
</feature>
<feature type="binding site" evidence="11">
    <location>
        <position position="93"/>
    </location>
    <ligand>
        <name>Zn(2+)</name>
        <dbReference type="ChEBI" id="CHEBI:29105"/>
        <note>ligand shared between dimeric partners</note>
    </ligand>
</feature>
<evidence type="ECO:0000256" key="2">
    <source>
        <dbReference type="ARBA" id="ARBA00001460"/>
    </source>
</evidence>
<dbReference type="OrthoDB" id="9795769at2"/>
<dbReference type="UniPathway" id="UPA00031">
    <property type="reaction ID" value="UER00008"/>
</dbReference>
<dbReference type="PANTHER" id="PTHR42945:SF9">
    <property type="entry name" value="HISTIDINE BIOSYNTHESIS BIFUNCTIONAL PROTEIN HISIE"/>
    <property type="match status" value="1"/>
</dbReference>
<dbReference type="InterPro" id="IPR038019">
    <property type="entry name" value="PRib_AMP_CycHydrolase_sf"/>
</dbReference>
<feature type="binding site" evidence="11">
    <location>
        <position position="77"/>
    </location>
    <ligand>
        <name>Zn(2+)</name>
        <dbReference type="ChEBI" id="CHEBI:29105"/>
        <note>ligand shared between dimeric partners</note>
    </ligand>
</feature>
<comment type="cofactor">
    <cofactor evidence="11">
        <name>Mg(2+)</name>
        <dbReference type="ChEBI" id="CHEBI:18420"/>
    </cofactor>
    <text evidence="11">Binds 1 Mg(2+) ion per subunit.</text>
</comment>
<comment type="pathway">
    <text evidence="3 11">Amino-acid biosynthesis; L-histidine biosynthesis; L-histidine from 5-phospho-alpha-D-ribose 1-diphosphate: step 3/9.</text>
</comment>
<sequence>MTKIDLAFDKQHQLIPTIIVDCETKEVLMLAYMNKESYEKTLETKETWFWSRSRQELWHKGETSGHIQKVKKIVTDCDTDTLLIEVEQIGVACHTGKKTCFFQTIYDDKKGAERC</sequence>
<keyword evidence="11" id="KW-0460">Magnesium</keyword>
<comment type="subunit">
    <text evidence="11">Homodimer.</text>
</comment>
<keyword evidence="9 11" id="KW-0378">Hydrolase</keyword>
<evidence type="ECO:0000256" key="6">
    <source>
        <dbReference type="ARBA" id="ARBA00008299"/>
    </source>
</evidence>
<evidence type="ECO:0000259" key="12">
    <source>
        <dbReference type="Pfam" id="PF01502"/>
    </source>
</evidence>
<evidence type="ECO:0000256" key="11">
    <source>
        <dbReference type="HAMAP-Rule" id="MF_01021"/>
    </source>
</evidence>
<dbReference type="Gene3D" id="3.10.20.810">
    <property type="entry name" value="Phosphoribosyl-AMP cyclohydrolase"/>
    <property type="match status" value="1"/>
</dbReference>
<comment type="function">
    <text evidence="11">Catalyzes the hydrolysis of the adenine ring of phosphoribosyl-AMP.</text>
</comment>
<evidence type="ECO:0000256" key="8">
    <source>
        <dbReference type="ARBA" id="ARBA00022605"/>
    </source>
</evidence>
<dbReference type="EC" id="3.5.4.19" evidence="11"/>
<dbReference type="NCBIfam" id="NF000768">
    <property type="entry name" value="PRK00051.1"/>
    <property type="match status" value="1"/>
</dbReference>
<comment type="similarity">
    <text evidence="6">In the N-terminal section; belongs to the PRA-CH family.</text>
</comment>
<reference evidence="13 14" key="1">
    <citation type="submission" date="2017-05" db="EMBL/GenBank/DDBJ databases">
        <title>Vagococcus spp. assemblies.</title>
        <authorList>
            <person name="Gulvik C.A."/>
        </authorList>
    </citation>
    <scope>NUCLEOTIDE SEQUENCE [LARGE SCALE GENOMIC DNA]</scope>
    <source>
        <strain evidence="13 14">SS1994</strain>
    </source>
</reference>
<dbReference type="GO" id="GO:0000105">
    <property type="term" value="P:L-histidine biosynthetic process"/>
    <property type="evidence" value="ECO:0007669"/>
    <property type="project" value="UniProtKB-UniRule"/>
</dbReference>
<dbReference type="Proteomes" id="UP000288490">
    <property type="component" value="Unassembled WGS sequence"/>
</dbReference>
<keyword evidence="11" id="KW-0862">Zinc</keyword>
<comment type="pathway">
    <text evidence="4">Amino-acid biosynthesis; L-histidine biosynthesis; L-histidine from 5-phospho-alpha-D-ribose 1-diphosphate: step 2/9.</text>
</comment>
<feature type="domain" description="Phosphoribosyl-AMP cyclohydrolase" evidence="12">
    <location>
        <begin position="29"/>
        <end position="102"/>
    </location>
</feature>
<evidence type="ECO:0000256" key="9">
    <source>
        <dbReference type="ARBA" id="ARBA00022801"/>
    </source>
</evidence>
<feature type="binding site" evidence="11">
    <location>
        <position position="100"/>
    </location>
    <ligand>
        <name>Zn(2+)</name>
        <dbReference type="ChEBI" id="CHEBI:29105"/>
        <note>ligand shared between dimeric partners</note>
    </ligand>
</feature>
<comment type="similarity">
    <text evidence="11">Belongs to the PRA-CH family.</text>
</comment>
<feature type="binding site" evidence="11">
    <location>
        <position position="76"/>
    </location>
    <ligand>
        <name>Mg(2+)</name>
        <dbReference type="ChEBI" id="CHEBI:18420"/>
    </ligand>
</feature>
<dbReference type="InterPro" id="IPR002496">
    <property type="entry name" value="PRib_AMP_CycHydrolase_dom"/>
</dbReference>
<comment type="subcellular location">
    <subcellularLocation>
        <location evidence="11">Cytoplasm</location>
    </subcellularLocation>
</comment>
<dbReference type="AlphaFoldDB" id="A0A429ZK46"/>
<dbReference type="RefSeq" id="WP_125957688.1">
    <property type="nucleotide sequence ID" value="NZ_JAQEJV010000005.1"/>
</dbReference>
<dbReference type="FunFam" id="3.10.20.810:FF:000001">
    <property type="entry name" value="Histidine biosynthesis bifunctional protein HisIE"/>
    <property type="match status" value="1"/>
</dbReference>
<evidence type="ECO:0000313" key="14">
    <source>
        <dbReference type="Proteomes" id="UP000288490"/>
    </source>
</evidence>
<keyword evidence="14" id="KW-1185">Reference proteome</keyword>
<evidence type="ECO:0000256" key="5">
    <source>
        <dbReference type="ARBA" id="ARBA00007731"/>
    </source>
</evidence>
<accession>A0A429ZK46</accession>
<proteinExistence type="inferred from homology"/>
<name>A0A429ZK46_9ENTE</name>
<dbReference type="GO" id="GO:0008270">
    <property type="term" value="F:zinc ion binding"/>
    <property type="evidence" value="ECO:0007669"/>
    <property type="project" value="UniProtKB-UniRule"/>
</dbReference>
<feature type="binding site" evidence="11">
    <location>
        <position position="78"/>
    </location>
    <ligand>
        <name>Mg(2+)</name>
        <dbReference type="ChEBI" id="CHEBI:18420"/>
    </ligand>
</feature>
<dbReference type="GO" id="GO:0000287">
    <property type="term" value="F:magnesium ion binding"/>
    <property type="evidence" value="ECO:0007669"/>
    <property type="project" value="UniProtKB-UniRule"/>
</dbReference>
<dbReference type="GO" id="GO:0005737">
    <property type="term" value="C:cytoplasm"/>
    <property type="evidence" value="ECO:0007669"/>
    <property type="project" value="UniProtKB-SubCell"/>
</dbReference>
<evidence type="ECO:0000256" key="1">
    <source>
        <dbReference type="ARBA" id="ARBA00000024"/>
    </source>
</evidence>
<dbReference type="GO" id="GO:0004635">
    <property type="term" value="F:phosphoribosyl-AMP cyclohydrolase activity"/>
    <property type="evidence" value="ECO:0007669"/>
    <property type="project" value="UniProtKB-UniRule"/>
</dbReference>
<dbReference type="HAMAP" id="MF_01021">
    <property type="entry name" value="HisI"/>
    <property type="match status" value="1"/>
</dbReference>
<protein>
    <recommendedName>
        <fullName evidence="11">Phosphoribosyl-AMP cyclohydrolase</fullName>
        <shortName evidence="11">PRA-CH</shortName>
        <ecNumber evidence="11">3.5.4.19</ecNumber>
    </recommendedName>
</protein>
<dbReference type="EMBL" id="NGJT01000010">
    <property type="protein sequence ID" value="RST94068.1"/>
    <property type="molecule type" value="Genomic_DNA"/>
</dbReference>
<comment type="caution">
    <text evidence="13">The sequence shown here is derived from an EMBL/GenBank/DDBJ whole genome shotgun (WGS) entry which is preliminary data.</text>
</comment>
<organism evidence="13 14">
    <name type="scientific">Vagococcus bubulae</name>
    <dbReference type="NCBI Taxonomy" id="1977868"/>
    <lineage>
        <taxon>Bacteria</taxon>
        <taxon>Bacillati</taxon>
        <taxon>Bacillota</taxon>
        <taxon>Bacilli</taxon>
        <taxon>Lactobacillales</taxon>
        <taxon>Enterococcaceae</taxon>
        <taxon>Vagococcus</taxon>
    </lineage>
</organism>
<evidence type="ECO:0000256" key="7">
    <source>
        <dbReference type="ARBA" id="ARBA00022490"/>
    </source>
</evidence>
<evidence type="ECO:0000313" key="13">
    <source>
        <dbReference type="EMBL" id="RST94068.1"/>
    </source>
</evidence>
<comment type="catalytic activity">
    <reaction evidence="1 11">
        <text>1-(5-phospho-beta-D-ribosyl)-5'-AMP + H2O = 1-(5-phospho-beta-D-ribosyl)-5-[(5-phospho-beta-D-ribosylamino)methylideneamino]imidazole-4-carboxamide</text>
        <dbReference type="Rhea" id="RHEA:20049"/>
        <dbReference type="ChEBI" id="CHEBI:15377"/>
        <dbReference type="ChEBI" id="CHEBI:58435"/>
        <dbReference type="ChEBI" id="CHEBI:59457"/>
        <dbReference type="EC" id="3.5.4.19"/>
    </reaction>
</comment>
<comment type="catalytic activity">
    <reaction evidence="2">
        <text>1-(5-phospho-beta-D-ribosyl)-ATP + H2O = 1-(5-phospho-beta-D-ribosyl)-5'-AMP + diphosphate + H(+)</text>
        <dbReference type="Rhea" id="RHEA:22828"/>
        <dbReference type="ChEBI" id="CHEBI:15377"/>
        <dbReference type="ChEBI" id="CHEBI:15378"/>
        <dbReference type="ChEBI" id="CHEBI:33019"/>
        <dbReference type="ChEBI" id="CHEBI:59457"/>
        <dbReference type="ChEBI" id="CHEBI:73183"/>
        <dbReference type="EC" id="3.6.1.31"/>
    </reaction>
</comment>
<evidence type="ECO:0000256" key="4">
    <source>
        <dbReference type="ARBA" id="ARBA00005204"/>
    </source>
</evidence>
<keyword evidence="7 11" id="KW-0963">Cytoplasm</keyword>
<dbReference type="PANTHER" id="PTHR42945">
    <property type="entry name" value="HISTIDINE BIOSYNTHESIS BIFUNCTIONAL PROTEIN"/>
    <property type="match status" value="1"/>
</dbReference>
<keyword evidence="10 11" id="KW-0368">Histidine biosynthesis</keyword>